<dbReference type="PANTHER" id="PTHR30385:SF4">
    <property type="entry name" value="RNA POLYMERASE SIGMA-E FACTOR"/>
    <property type="match status" value="1"/>
</dbReference>
<dbReference type="GO" id="GO:0006352">
    <property type="term" value="P:DNA-templated transcription initiation"/>
    <property type="evidence" value="ECO:0007669"/>
    <property type="project" value="InterPro"/>
</dbReference>
<dbReference type="PRINTS" id="PR00046">
    <property type="entry name" value="SIGMA70FCT"/>
</dbReference>
<keyword evidence="6" id="KW-0804">Transcription</keyword>
<feature type="compositionally biased region" description="Polar residues" evidence="7">
    <location>
        <begin position="1"/>
        <end position="17"/>
    </location>
</feature>
<keyword evidence="10" id="KW-1185">Reference proteome</keyword>
<dbReference type="InterPro" id="IPR013325">
    <property type="entry name" value="RNA_pol_sigma_r2"/>
</dbReference>
<dbReference type="GO" id="GO:0016987">
    <property type="term" value="F:sigma factor activity"/>
    <property type="evidence" value="ECO:0007669"/>
    <property type="project" value="UniProtKB-KW"/>
</dbReference>
<keyword evidence="3" id="KW-0805">Transcription regulation</keyword>
<dbReference type="Pfam" id="PF04545">
    <property type="entry name" value="Sigma70_r4"/>
    <property type="match status" value="1"/>
</dbReference>
<evidence type="ECO:0000256" key="2">
    <source>
        <dbReference type="ARBA" id="ARBA00022969"/>
    </source>
</evidence>
<reference evidence="9" key="1">
    <citation type="submission" date="2020-11" db="EMBL/GenBank/DDBJ databases">
        <title>Nocardioides sp. CBS4Y-1, whole genome shotgun sequence.</title>
        <authorList>
            <person name="Tuo L."/>
        </authorList>
    </citation>
    <scope>NUCLEOTIDE SEQUENCE</scope>
    <source>
        <strain evidence="9">CBS4Y-1</strain>
    </source>
</reference>
<evidence type="ECO:0000256" key="3">
    <source>
        <dbReference type="ARBA" id="ARBA00023015"/>
    </source>
</evidence>
<name>A0A930YBW7_9ACTN</name>
<evidence type="ECO:0000256" key="4">
    <source>
        <dbReference type="ARBA" id="ARBA00023082"/>
    </source>
</evidence>
<dbReference type="CDD" id="cd06171">
    <property type="entry name" value="Sigma70_r4"/>
    <property type="match status" value="1"/>
</dbReference>
<feature type="domain" description="HTH cro/C1-type" evidence="8">
    <location>
        <begin position="256"/>
        <end position="279"/>
    </location>
</feature>
<keyword evidence="2" id="KW-0749">Sporulation</keyword>
<dbReference type="GO" id="GO:0030435">
    <property type="term" value="P:sporulation resulting in formation of a cellular spore"/>
    <property type="evidence" value="ECO:0007669"/>
    <property type="project" value="UniProtKB-KW"/>
</dbReference>
<dbReference type="InterPro" id="IPR014284">
    <property type="entry name" value="RNA_pol_sigma-70_dom"/>
</dbReference>
<dbReference type="InterPro" id="IPR007627">
    <property type="entry name" value="RNA_pol_sigma70_r2"/>
</dbReference>
<protein>
    <submittedName>
        <fullName evidence="9">RNA polymerase sigma factor SigF</fullName>
    </submittedName>
</protein>
<evidence type="ECO:0000256" key="6">
    <source>
        <dbReference type="ARBA" id="ARBA00023163"/>
    </source>
</evidence>
<dbReference type="Proteomes" id="UP000656804">
    <property type="component" value="Unassembled WGS sequence"/>
</dbReference>
<dbReference type="NCBIfam" id="TIGR02980">
    <property type="entry name" value="SigBFG"/>
    <property type="match status" value="1"/>
</dbReference>
<evidence type="ECO:0000256" key="7">
    <source>
        <dbReference type="SAM" id="MobiDB-lite"/>
    </source>
</evidence>
<dbReference type="Gene3D" id="1.10.10.10">
    <property type="entry name" value="Winged helix-like DNA-binding domain superfamily/Winged helix DNA-binding domain"/>
    <property type="match status" value="2"/>
</dbReference>
<dbReference type="Pfam" id="PF04539">
    <property type="entry name" value="Sigma70_r3"/>
    <property type="match status" value="1"/>
</dbReference>
<dbReference type="InterPro" id="IPR000943">
    <property type="entry name" value="RNA_pol_sigma70"/>
</dbReference>
<dbReference type="GO" id="GO:0003677">
    <property type="term" value="F:DNA binding"/>
    <property type="evidence" value="ECO:0007669"/>
    <property type="project" value="UniProtKB-KW"/>
</dbReference>
<evidence type="ECO:0000313" key="9">
    <source>
        <dbReference type="EMBL" id="MBF4160884.1"/>
    </source>
</evidence>
<dbReference type="SUPFAM" id="SSF88659">
    <property type="entry name" value="Sigma3 and sigma4 domains of RNA polymerase sigma factors"/>
    <property type="match status" value="2"/>
</dbReference>
<dbReference type="InterPro" id="IPR007630">
    <property type="entry name" value="RNA_pol_sigma70_r4"/>
</dbReference>
<dbReference type="PIRSF" id="PIRSF000770">
    <property type="entry name" value="RNA_pol_sigma-SigE/K"/>
    <property type="match status" value="1"/>
</dbReference>
<dbReference type="InterPro" id="IPR001387">
    <property type="entry name" value="Cro/C1-type_HTH"/>
</dbReference>
<dbReference type="SUPFAM" id="SSF88946">
    <property type="entry name" value="Sigma2 domain of RNA polymerase sigma factors"/>
    <property type="match status" value="1"/>
</dbReference>
<dbReference type="EMBL" id="JADIVZ010000001">
    <property type="protein sequence ID" value="MBF4160884.1"/>
    <property type="molecule type" value="Genomic_DNA"/>
</dbReference>
<dbReference type="InterPro" id="IPR013324">
    <property type="entry name" value="RNA_pol_sigma_r3/r4-like"/>
</dbReference>
<dbReference type="PROSITE" id="PS00715">
    <property type="entry name" value="SIGMA70_1"/>
    <property type="match status" value="1"/>
</dbReference>
<sequence>MSTVTSPTSQAPASSDTAVPELHLPEVPDAPTEHHRVNVEETRRRSTELFAVIDDAVARGDEARREAARDGLVHLHLPLVEHCARRFRNRGEPLEDLVQVGTIGLIKSIDRFDTGRGVEFSTYATPTIIGEIKRYFRDKGWAIRVPRRLQELRMQISSATGLLNQELGRSPTAAELAAHIGCTVEDIVEGIESSHAYSTLSLDSQDSSDDGPPSMLDMLGSEDAGIEHVEVRESLRPLLAQLPAREKKILLLRFFKNMTQSQIAEEIGVSQMHVSRLLNRTLEQLRTTLEADA</sequence>
<dbReference type="Pfam" id="PF04542">
    <property type="entry name" value="Sigma70_r2"/>
    <property type="match status" value="1"/>
</dbReference>
<organism evidence="9 10">
    <name type="scientific">Nocardioides acrostichi</name>
    <dbReference type="NCBI Taxonomy" id="2784339"/>
    <lineage>
        <taxon>Bacteria</taxon>
        <taxon>Bacillati</taxon>
        <taxon>Actinomycetota</taxon>
        <taxon>Actinomycetes</taxon>
        <taxon>Propionibacteriales</taxon>
        <taxon>Nocardioidaceae</taxon>
        <taxon>Nocardioides</taxon>
    </lineage>
</organism>
<dbReference type="InterPro" id="IPR014322">
    <property type="entry name" value="RNA_pol_sigma-B/F/G"/>
</dbReference>
<keyword evidence="5" id="KW-0238">DNA-binding</keyword>
<dbReference type="PROSITE" id="PS50943">
    <property type="entry name" value="HTH_CROC1"/>
    <property type="match status" value="1"/>
</dbReference>
<comment type="caution">
    <text evidence="9">The sequence shown here is derived from an EMBL/GenBank/DDBJ whole genome shotgun (WGS) entry which is preliminary data.</text>
</comment>
<dbReference type="PANTHER" id="PTHR30385">
    <property type="entry name" value="SIGMA FACTOR F FLAGELLAR"/>
    <property type="match status" value="1"/>
</dbReference>
<dbReference type="Gene3D" id="1.20.120.1810">
    <property type="match status" value="1"/>
</dbReference>
<dbReference type="RefSeq" id="WP_194502052.1">
    <property type="nucleotide sequence ID" value="NZ_JADIVZ010000001.1"/>
</dbReference>
<evidence type="ECO:0000313" key="10">
    <source>
        <dbReference type="Proteomes" id="UP000656804"/>
    </source>
</evidence>
<accession>A0A930YBW7</accession>
<dbReference type="AlphaFoldDB" id="A0A930YBW7"/>
<dbReference type="InterPro" id="IPR036388">
    <property type="entry name" value="WH-like_DNA-bd_sf"/>
</dbReference>
<dbReference type="NCBIfam" id="TIGR02937">
    <property type="entry name" value="sigma70-ECF"/>
    <property type="match status" value="1"/>
</dbReference>
<proteinExistence type="inferred from homology"/>
<feature type="compositionally biased region" description="Basic and acidic residues" evidence="7">
    <location>
        <begin position="23"/>
        <end position="42"/>
    </location>
</feature>
<evidence type="ECO:0000259" key="8">
    <source>
        <dbReference type="PROSITE" id="PS50943"/>
    </source>
</evidence>
<comment type="similarity">
    <text evidence="1">Belongs to the sigma-70 factor family.</text>
</comment>
<keyword evidence="4" id="KW-0731">Sigma factor</keyword>
<evidence type="ECO:0000256" key="1">
    <source>
        <dbReference type="ARBA" id="ARBA00007788"/>
    </source>
</evidence>
<dbReference type="InterPro" id="IPR007624">
    <property type="entry name" value="RNA_pol_sigma70_r3"/>
</dbReference>
<feature type="region of interest" description="Disordered" evidence="7">
    <location>
        <begin position="1"/>
        <end position="42"/>
    </location>
</feature>
<gene>
    <name evidence="9" type="ORF">ISG29_04225</name>
</gene>
<evidence type="ECO:0000256" key="5">
    <source>
        <dbReference type="ARBA" id="ARBA00023125"/>
    </source>
</evidence>